<keyword evidence="6 12" id="KW-0732">Signal</keyword>
<keyword evidence="10" id="KW-0325">Glycoprotein</keyword>
<evidence type="ECO:0000256" key="11">
    <source>
        <dbReference type="SAM" id="Phobius"/>
    </source>
</evidence>
<dbReference type="InterPro" id="IPR026895">
    <property type="entry name" value="EMC1"/>
</dbReference>
<dbReference type="InterPro" id="IPR011047">
    <property type="entry name" value="Quinoprotein_ADH-like_sf"/>
</dbReference>
<feature type="transmembrane region" description="Helical" evidence="11">
    <location>
        <begin position="966"/>
        <end position="984"/>
    </location>
</feature>
<gene>
    <name evidence="15" type="ORF">M231_00449</name>
</gene>
<evidence type="ECO:0000256" key="12">
    <source>
        <dbReference type="SAM" id="SignalP"/>
    </source>
</evidence>
<sequence>MKPRLLLSLSLLLLQPIFALQANLAGVVDWHTPLLGVPLLDSFSSGVRRSGSPTPPTLVDTPDGLRGVVISRGNVLGVVDQKGEIVWRQRLEDGDEVGSYHVVGDSILLLSGPGGDTARLFTLSSGRPLWETHLSLVQNPELTNPPNPINHGSDVSFTSDLTSVVILSNGRRVTKLDLTTGRILWSLEAPGAGDTIIFQHVRISGPTVHLLAYVSSFSWGTLATMSLSLETSIPLAEMGQIPSIVELPEQSLLSSGAKEGEVRVVWTEHGRVRSVELNEDGSIGKVKDMLPGAGRLFTRVLDVGKTAKDRGLLLAQMRNGGVQIVDVIKGKTVDEFEGSVDAGDHSVSTYSAVKTDKGIAFHRLYWSFNLNLAMSQTYHVHDDGLVIQSGFTFGFDTLSHGVMLHAAVSSTLSQNQLPTLMITTSTGSVQLVEQRGVQWVREEGLSELTAVTFIDLGEPEVEEARHVLTEETFIARATRHLTEFKDLPSYVIRFARRLTSSSLASSKLSPLSEETLHRDQFGFQKLVLGVTPTGKLYALDSTNGIVVWSATLGRTSEDGSELEVVDMWNVKETGEEPPLVDVLAVRTRGQQVKTVVFQFNALTGDAGQKDEAGLPEGKQLFDGRPETAFLLPFRNCHTSALVLAIVDKTKHIHIFPSCKKVIKELSTMSSSLFFHTIDKSSIHGHAPALHSEEEIPIPTAEIWSFIVPPHETLLDVLPLSPSPTASFGKVTGDKKTLYKYLNPHLLTVTTRSENGGAVYVVDSVTGKVIYSTKVESANGDGMESVMLENWLVYRWEGKDGWRIGSVELYENVTDSKGETPGISGFADKHDIVAFTQSWVLPGEISMLGFTNSKLGVTARELLFINAQGQIASIPRKLLDPRRPIEKPTSSDKEEMLIPYDTYLASEPRRVITHTYPVIGLKHILTSPTLLESTSLIFAHGLDLFGSRISPGGTFDMLSDNFNKPQLLLTLAALSVGIMVARPAVRRKMERMRWY</sequence>
<comment type="subcellular location">
    <subcellularLocation>
        <location evidence="1">Endoplasmic reticulum membrane</location>
        <topology evidence="1">Single-pass type I membrane protein</topology>
    </subcellularLocation>
</comment>
<feature type="domain" description="EMC1 first beta-propeller" evidence="14">
    <location>
        <begin position="68"/>
        <end position="230"/>
    </location>
</feature>
<comment type="similarity">
    <text evidence="2">Belongs to the EMC1 family.</text>
</comment>
<proteinExistence type="inferred from homology"/>
<keyword evidence="9 11" id="KW-0472">Membrane</keyword>
<protein>
    <recommendedName>
        <fullName evidence="4">ER membrane protein complex subunit 1</fullName>
    </recommendedName>
</protein>
<evidence type="ECO:0000259" key="13">
    <source>
        <dbReference type="Pfam" id="PF07774"/>
    </source>
</evidence>
<evidence type="ECO:0000256" key="10">
    <source>
        <dbReference type="ARBA" id="ARBA00023180"/>
    </source>
</evidence>
<evidence type="ECO:0000256" key="5">
    <source>
        <dbReference type="ARBA" id="ARBA00022692"/>
    </source>
</evidence>
<dbReference type="EMBL" id="SDIL01000003">
    <property type="protein sequence ID" value="RXK42092.1"/>
    <property type="molecule type" value="Genomic_DNA"/>
</dbReference>
<keyword evidence="5 11" id="KW-0812">Transmembrane</keyword>
<dbReference type="PANTHER" id="PTHR21573:SF0">
    <property type="entry name" value="ER MEMBRANE PROTEIN COMPLEX SUBUNIT 1"/>
    <property type="match status" value="1"/>
</dbReference>
<evidence type="ECO:0000256" key="1">
    <source>
        <dbReference type="ARBA" id="ARBA00004115"/>
    </source>
</evidence>
<evidence type="ECO:0000256" key="9">
    <source>
        <dbReference type="ARBA" id="ARBA00023136"/>
    </source>
</evidence>
<dbReference type="Gene3D" id="2.130.10.10">
    <property type="entry name" value="YVTN repeat-like/Quinoprotein amine dehydrogenase"/>
    <property type="match status" value="1"/>
</dbReference>
<evidence type="ECO:0000256" key="8">
    <source>
        <dbReference type="ARBA" id="ARBA00022989"/>
    </source>
</evidence>
<comment type="subunit">
    <text evidence="3">Component of the ER membrane protein complex (EMC).</text>
</comment>
<accession>A0A4Q1BVL9</accession>
<keyword evidence="8 11" id="KW-1133">Transmembrane helix</keyword>
<evidence type="ECO:0000259" key="14">
    <source>
        <dbReference type="Pfam" id="PF25293"/>
    </source>
</evidence>
<evidence type="ECO:0000256" key="4">
    <source>
        <dbReference type="ARBA" id="ARBA00020824"/>
    </source>
</evidence>
<name>A0A4Q1BVL9_TREME</name>
<dbReference type="Pfam" id="PF25293">
    <property type="entry name" value="Beta-prop_EMC1_N"/>
    <property type="match status" value="1"/>
</dbReference>
<dbReference type="Pfam" id="PF07774">
    <property type="entry name" value="EMC1_C"/>
    <property type="match status" value="1"/>
</dbReference>
<comment type="caution">
    <text evidence="15">The sequence shown here is derived from an EMBL/GenBank/DDBJ whole genome shotgun (WGS) entry which is preliminary data.</text>
</comment>
<dbReference type="GO" id="GO:0072546">
    <property type="term" value="C:EMC complex"/>
    <property type="evidence" value="ECO:0007669"/>
    <property type="project" value="InterPro"/>
</dbReference>
<dbReference type="InterPro" id="IPR015943">
    <property type="entry name" value="WD40/YVTN_repeat-like_dom_sf"/>
</dbReference>
<evidence type="ECO:0000313" key="16">
    <source>
        <dbReference type="Proteomes" id="UP000289152"/>
    </source>
</evidence>
<dbReference type="InterPro" id="IPR058545">
    <property type="entry name" value="Beta-prop_EMC1_1st"/>
</dbReference>
<reference evidence="15 16" key="1">
    <citation type="submission" date="2016-06" db="EMBL/GenBank/DDBJ databases">
        <title>Evolution of pathogenesis and genome organization in the Tremellales.</title>
        <authorList>
            <person name="Cuomo C."/>
            <person name="Litvintseva A."/>
            <person name="Heitman J."/>
            <person name="Chen Y."/>
            <person name="Sun S."/>
            <person name="Springer D."/>
            <person name="Dromer F."/>
            <person name="Young S."/>
            <person name="Zeng Q."/>
            <person name="Chapman S."/>
            <person name="Gujja S."/>
            <person name="Saif S."/>
            <person name="Birren B."/>
        </authorList>
    </citation>
    <scope>NUCLEOTIDE SEQUENCE [LARGE SCALE GENOMIC DNA]</scope>
    <source>
        <strain evidence="15 16">ATCC 28783</strain>
    </source>
</reference>
<dbReference type="InParanoid" id="A0A4Q1BVL9"/>
<evidence type="ECO:0000256" key="6">
    <source>
        <dbReference type="ARBA" id="ARBA00022729"/>
    </source>
</evidence>
<evidence type="ECO:0000256" key="3">
    <source>
        <dbReference type="ARBA" id="ARBA00011276"/>
    </source>
</evidence>
<feature type="chain" id="PRO_5020630364" description="ER membrane protein complex subunit 1" evidence="12">
    <location>
        <begin position="20"/>
        <end position="994"/>
    </location>
</feature>
<dbReference type="AlphaFoldDB" id="A0A4Q1BVL9"/>
<organism evidence="15 16">
    <name type="scientific">Tremella mesenterica</name>
    <name type="common">Jelly fungus</name>
    <dbReference type="NCBI Taxonomy" id="5217"/>
    <lineage>
        <taxon>Eukaryota</taxon>
        <taxon>Fungi</taxon>
        <taxon>Dikarya</taxon>
        <taxon>Basidiomycota</taxon>
        <taxon>Agaricomycotina</taxon>
        <taxon>Tremellomycetes</taxon>
        <taxon>Tremellales</taxon>
        <taxon>Tremellaceae</taxon>
        <taxon>Tremella</taxon>
    </lineage>
</organism>
<evidence type="ECO:0000313" key="15">
    <source>
        <dbReference type="EMBL" id="RXK42092.1"/>
    </source>
</evidence>
<feature type="signal peptide" evidence="12">
    <location>
        <begin position="1"/>
        <end position="19"/>
    </location>
</feature>
<dbReference type="OrthoDB" id="28092at2759"/>
<feature type="domain" description="ER membrane protein complex subunit 1 C-terminal" evidence="13">
    <location>
        <begin position="788"/>
        <end position="993"/>
    </location>
</feature>
<dbReference type="STRING" id="5217.A0A4Q1BVL9"/>
<dbReference type="PANTHER" id="PTHR21573">
    <property type="entry name" value="ER MEMBRANE PROTEIN COMPLEX SUBUNIT 1"/>
    <property type="match status" value="1"/>
</dbReference>
<evidence type="ECO:0000256" key="7">
    <source>
        <dbReference type="ARBA" id="ARBA00022824"/>
    </source>
</evidence>
<evidence type="ECO:0000256" key="2">
    <source>
        <dbReference type="ARBA" id="ARBA00007904"/>
    </source>
</evidence>
<dbReference type="VEuPathDB" id="FungiDB:TREMEDRAFT_69081"/>
<keyword evidence="7" id="KW-0256">Endoplasmic reticulum</keyword>
<dbReference type="Proteomes" id="UP000289152">
    <property type="component" value="Unassembled WGS sequence"/>
</dbReference>
<dbReference type="GO" id="GO:0034975">
    <property type="term" value="P:protein folding in endoplasmic reticulum"/>
    <property type="evidence" value="ECO:0007669"/>
    <property type="project" value="TreeGrafter"/>
</dbReference>
<dbReference type="SUPFAM" id="SSF50998">
    <property type="entry name" value="Quinoprotein alcohol dehydrogenase-like"/>
    <property type="match status" value="1"/>
</dbReference>
<keyword evidence="16" id="KW-1185">Reference proteome</keyword>
<dbReference type="InterPro" id="IPR011678">
    <property type="entry name" value="EMC1_C"/>
</dbReference>